<evidence type="ECO:0000313" key="1">
    <source>
        <dbReference type="EMBL" id="MBB4857234.1"/>
    </source>
</evidence>
<dbReference type="RefSeq" id="WP_184242535.1">
    <property type="nucleotide sequence ID" value="NZ_JACHLR010000002.1"/>
</dbReference>
<sequence>MLAKWEGNGFVIHECRACANCSAATTSCARPTPTSSATWGRRAPQGRFTQEQLISLPPEPGGRPFPGAWGMKGLPIAFTPAREQQRELA</sequence>
<gene>
    <name evidence="1" type="ORF">HNO88_000541</name>
</gene>
<organism evidence="1 2">
    <name type="scientific">Novosphingobium chloroacetimidivorans</name>
    <dbReference type="NCBI Taxonomy" id="1428314"/>
    <lineage>
        <taxon>Bacteria</taxon>
        <taxon>Pseudomonadati</taxon>
        <taxon>Pseudomonadota</taxon>
        <taxon>Alphaproteobacteria</taxon>
        <taxon>Sphingomonadales</taxon>
        <taxon>Sphingomonadaceae</taxon>
        <taxon>Novosphingobium</taxon>
    </lineage>
</organism>
<protein>
    <submittedName>
        <fullName evidence="1">Uncharacterized protein</fullName>
    </submittedName>
</protein>
<dbReference type="EMBL" id="JACHLR010000002">
    <property type="protein sequence ID" value="MBB4857234.1"/>
    <property type="molecule type" value="Genomic_DNA"/>
</dbReference>
<dbReference type="PROSITE" id="PS51257">
    <property type="entry name" value="PROKAR_LIPOPROTEIN"/>
    <property type="match status" value="1"/>
</dbReference>
<reference evidence="1 2" key="1">
    <citation type="submission" date="2020-08" db="EMBL/GenBank/DDBJ databases">
        <title>Functional genomics of gut bacteria from endangered species of beetles.</title>
        <authorList>
            <person name="Carlos-Shanley C."/>
        </authorList>
    </citation>
    <scope>NUCLEOTIDE SEQUENCE [LARGE SCALE GENOMIC DNA]</scope>
    <source>
        <strain evidence="1 2">S00245</strain>
    </source>
</reference>
<comment type="caution">
    <text evidence="1">The sequence shown here is derived from an EMBL/GenBank/DDBJ whole genome shotgun (WGS) entry which is preliminary data.</text>
</comment>
<dbReference type="AlphaFoldDB" id="A0A7W7K6M5"/>
<dbReference type="Proteomes" id="UP000555448">
    <property type="component" value="Unassembled WGS sequence"/>
</dbReference>
<accession>A0A7W7K6M5</accession>
<evidence type="ECO:0000313" key="2">
    <source>
        <dbReference type="Proteomes" id="UP000555448"/>
    </source>
</evidence>
<proteinExistence type="predicted"/>
<name>A0A7W7K6M5_9SPHN</name>
<keyword evidence="2" id="KW-1185">Reference proteome</keyword>